<name>A0A2P2PWI6_RHIMU</name>
<dbReference type="EMBL" id="GGEC01078519">
    <property type="protein sequence ID" value="MBX59003.1"/>
    <property type="molecule type" value="Transcribed_RNA"/>
</dbReference>
<accession>A0A2P2PWI6</accession>
<reference evidence="1" key="1">
    <citation type="submission" date="2018-02" db="EMBL/GenBank/DDBJ databases">
        <title>Rhizophora mucronata_Transcriptome.</title>
        <authorList>
            <person name="Meera S.P."/>
            <person name="Sreeshan A."/>
            <person name="Augustine A."/>
        </authorList>
    </citation>
    <scope>NUCLEOTIDE SEQUENCE</scope>
    <source>
        <tissue evidence="1">Leaf</tissue>
    </source>
</reference>
<sequence>MNRQLCKFERNALRARQTTLPKYFEKERRESLYNSRKFKDSSTRTDYIKLKIQKERKRK</sequence>
<dbReference type="AlphaFoldDB" id="A0A2P2PWI6"/>
<proteinExistence type="predicted"/>
<organism evidence="1">
    <name type="scientific">Rhizophora mucronata</name>
    <name type="common">Asiatic mangrove</name>
    <dbReference type="NCBI Taxonomy" id="61149"/>
    <lineage>
        <taxon>Eukaryota</taxon>
        <taxon>Viridiplantae</taxon>
        <taxon>Streptophyta</taxon>
        <taxon>Embryophyta</taxon>
        <taxon>Tracheophyta</taxon>
        <taxon>Spermatophyta</taxon>
        <taxon>Magnoliopsida</taxon>
        <taxon>eudicotyledons</taxon>
        <taxon>Gunneridae</taxon>
        <taxon>Pentapetalae</taxon>
        <taxon>rosids</taxon>
        <taxon>fabids</taxon>
        <taxon>Malpighiales</taxon>
        <taxon>Rhizophoraceae</taxon>
        <taxon>Rhizophora</taxon>
    </lineage>
</organism>
<evidence type="ECO:0000313" key="1">
    <source>
        <dbReference type="EMBL" id="MBX59003.1"/>
    </source>
</evidence>
<protein>
    <submittedName>
        <fullName evidence="1">Uncharacterized protein</fullName>
    </submittedName>
</protein>